<dbReference type="RefSeq" id="WP_095405368.1">
    <property type="nucleotide sequence ID" value="NZ_NOJZ02000024.1"/>
</dbReference>
<reference evidence="1 2" key="1">
    <citation type="journal article" date="2017" name="Genome Announc.">
        <title>Draft Genome Sequence of Romboutsia maritimum sp. nov. Strain CCRI-22766(T), Isolated from Coastal Estuarine Mud.</title>
        <authorList>
            <person name="Maheux A.F."/>
            <person name="Boudreau D.K."/>
            <person name="Berube E."/>
            <person name="Boissinot M."/>
            <person name="Raymond F."/>
            <person name="Brodeur S."/>
            <person name="Corbeil J."/>
            <person name="Brightwell G."/>
            <person name="Broda D."/>
            <person name="Omar R.F."/>
            <person name="Bergeron M.G."/>
        </authorList>
    </citation>
    <scope>NUCLEOTIDE SEQUENCE [LARGE SCALE GENOMIC DNA]</scope>
    <source>
        <strain evidence="1 2">CCRI-22766</strain>
    </source>
</reference>
<dbReference type="OrthoDB" id="1953593at2"/>
<dbReference type="InterPro" id="IPR011856">
    <property type="entry name" value="tRNA_endonuc-like_dom_sf"/>
</dbReference>
<dbReference type="Gene3D" id="3.40.1350.10">
    <property type="match status" value="1"/>
</dbReference>
<keyword evidence="2" id="KW-1185">Reference proteome</keyword>
<proteinExistence type="predicted"/>
<gene>
    <name evidence="1" type="ORF">CHF27_011100</name>
</gene>
<dbReference type="Proteomes" id="UP000243494">
    <property type="component" value="Unassembled WGS sequence"/>
</dbReference>
<protein>
    <submittedName>
        <fullName evidence="1">Uncharacterized protein</fullName>
    </submittedName>
</protein>
<evidence type="ECO:0000313" key="2">
    <source>
        <dbReference type="Proteomes" id="UP000243494"/>
    </source>
</evidence>
<dbReference type="EMBL" id="NOJZ02000024">
    <property type="protein sequence ID" value="RDY22860.1"/>
    <property type="molecule type" value="Genomic_DNA"/>
</dbReference>
<name>A0A371IQU6_9FIRM</name>
<evidence type="ECO:0000313" key="1">
    <source>
        <dbReference type="EMBL" id="RDY22860.1"/>
    </source>
</evidence>
<dbReference type="AlphaFoldDB" id="A0A371IQU6"/>
<accession>A0A371IQU6</accession>
<sequence>MKWTDEKIEREIKNVIKTLNIDRMPSTSEIKKATNNYGLGIKITRSGGVRYWADKLGLELKNSETKFGNEWEFNMKKELEGKGYIVEKMSTKHPYDLLVNDNIKIDVKVSRYYHKDNFKFYSFNLEKKYHNCDIFIFVGLKDGKEEIERLFIIPSKYLMGIKQLSIGTQSKYDKYQNRWDYIEKYSEFYAETI</sequence>
<dbReference type="GO" id="GO:0003676">
    <property type="term" value="F:nucleic acid binding"/>
    <property type="evidence" value="ECO:0007669"/>
    <property type="project" value="InterPro"/>
</dbReference>
<organism evidence="1 2">
    <name type="scientific">Romboutsia maritimum</name>
    <dbReference type="NCBI Taxonomy" id="2020948"/>
    <lineage>
        <taxon>Bacteria</taxon>
        <taxon>Bacillati</taxon>
        <taxon>Bacillota</taxon>
        <taxon>Clostridia</taxon>
        <taxon>Peptostreptococcales</taxon>
        <taxon>Peptostreptococcaceae</taxon>
        <taxon>Romboutsia</taxon>
    </lineage>
</organism>
<comment type="caution">
    <text evidence="1">The sequence shown here is derived from an EMBL/GenBank/DDBJ whole genome shotgun (WGS) entry which is preliminary data.</text>
</comment>